<dbReference type="RefSeq" id="WP_140959314.1">
    <property type="nucleotide sequence ID" value="NZ_VEVQ02000001.1"/>
</dbReference>
<dbReference type="InterPro" id="IPR000415">
    <property type="entry name" value="Nitroreductase-like"/>
</dbReference>
<accession>A0ABX0IM84</accession>
<keyword evidence="5" id="KW-0521">NADP</keyword>
<evidence type="ECO:0000256" key="6">
    <source>
        <dbReference type="ARBA" id="ARBA00023002"/>
    </source>
</evidence>
<dbReference type="PANTHER" id="PTHR43673">
    <property type="entry name" value="NAD(P)H NITROREDUCTASE YDGI-RELATED"/>
    <property type="match status" value="1"/>
</dbReference>
<dbReference type="SUPFAM" id="SSF55469">
    <property type="entry name" value="FMN-dependent nitroreductase-like"/>
    <property type="match status" value="1"/>
</dbReference>
<dbReference type="InterPro" id="IPR029479">
    <property type="entry name" value="Nitroreductase"/>
</dbReference>
<evidence type="ECO:0000256" key="4">
    <source>
        <dbReference type="ARBA" id="ARBA00022643"/>
    </source>
</evidence>
<evidence type="ECO:0000256" key="3">
    <source>
        <dbReference type="ARBA" id="ARBA00022630"/>
    </source>
</evidence>
<evidence type="ECO:0000313" key="9">
    <source>
        <dbReference type="Proteomes" id="UP000817854"/>
    </source>
</evidence>
<keyword evidence="9" id="KW-1185">Reference proteome</keyword>
<dbReference type="Gene3D" id="3.40.109.10">
    <property type="entry name" value="NADH Oxidase"/>
    <property type="match status" value="1"/>
</dbReference>
<comment type="cofactor">
    <cofactor evidence="1">
        <name>FMN</name>
        <dbReference type="ChEBI" id="CHEBI:58210"/>
    </cofactor>
</comment>
<reference evidence="9" key="1">
    <citation type="submission" date="2019-05" db="EMBL/GenBank/DDBJ databases">
        <title>Flavobacterium profundi sp. nov., isolated from a deep-sea seamount.</title>
        <authorList>
            <person name="Zhang D.-C."/>
        </authorList>
    </citation>
    <scope>NUCLEOTIDE SEQUENCE [LARGE SCALE GENOMIC DNA]</scope>
    <source>
        <strain evidence="9">EC11</strain>
    </source>
</reference>
<gene>
    <name evidence="8" type="ORF">FIA58_001550</name>
</gene>
<sequence length="210" mass="23813">MNTFIENQNWRYATKKFDATRKISNSDLEILKDAIRLSTSSYGLQPYQVFIIENPELRTKLQPASWGQTQIVDASHLFVFANIVNVNESQIDDYITNMAQTRGLNTESLKPYSDFMKSKIITLPSDSKSVWASKQTYLALGNLLNVAAELKIDVTPMEGFEPEKYNEILGLNALGLNASLVAAIGYRHEEDATQHYTKVRKPNEELFITL</sequence>
<keyword evidence="3" id="KW-0285">Flavoprotein</keyword>
<dbReference type="Pfam" id="PF00881">
    <property type="entry name" value="Nitroreductase"/>
    <property type="match status" value="1"/>
</dbReference>
<comment type="similarity">
    <text evidence="2">Belongs to the nitroreductase family.</text>
</comment>
<reference evidence="8 9" key="2">
    <citation type="submission" date="2020-02" db="EMBL/GenBank/DDBJ databases">
        <title>Flavobacterium profundi sp. nov., isolated from a deep-sea seamount.</title>
        <authorList>
            <person name="Zhang D.-C."/>
        </authorList>
    </citation>
    <scope>NUCLEOTIDE SEQUENCE [LARGE SCALE GENOMIC DNA]</scope>
    <source>
        <strain evidence="8 9">EC11</strain>
    </source>
</reference>
<dbReference type="PANTHER" id="PTHR43673:SF2">
    <property type="entry name" value="NITROREDUCTASE"/>
    <property type="match status" value="1"/>
</dbReference>
<feature type="domain" description="Nitroreductase" evidence="7">
    <location>
        <begin position="10"/>
        <end position="186"/>
    </location>
</feature>
<dbReference type="InterPro" id="IPR033878">
    <property type="entry name" value="NfsB-like"/>
</dbReference>
<evidence type="ECO:0000256" key="2">
    <source>
        <dbReference type="ARBA" id="ARBA00007118"/>
    </source>
</evidence>
<organism evidence="8 9">
    <name type="scientific">Flavobacterium jejuense</name>
    <dbReference type="NCBI Taxonomy" id="1544455"/>
    <lineage>
        <taxon>Bacteria</taxon>
        <taxon>Pseudomonadati</taxon>
        <taxon>Bacteroidota</taxon>
        <taxon>Flavobacteriia</taxon>
        <taxon>Flavobacteriales</taxon>
        <taxon>Flavobacteriaceae</taxon>
        <taxon>Flavobacterium</taxon>
    </lineage>
</organism>
<evidence type="ECO:0000256" key="1">
    <source>
        <dbReference type="ARBA" id="ARBA00001917"/>
    </source>
</evidence>
<dbReference type="EMBL" id="VEVQ02000001">
    <property type="protein sequence ID" value="NHN24346.1"/>
    <property type="molecule type" value="Genomic_DNA"/>
</dbReference>
<evidence type="ECO:0000313" key="8">
    <source>
        <dbReference type="EMBL" id="NHN24346.1"/>
    </source>
</evidence>
<proteinExistence type="inferred from homology"/>
<keyword evidence="4" id="KW-0288">FMN</keyword>
<comment type="caution">
    <text evidence="8">The sequence shown here is derived from an EMBL/GenBank/DDBJ whole genome shotgun (WGS) entry which is preliminary data.</text>
</comment>
<keyword evidence="6" id="KW-0560">Oxidoreductase</keyword>
<dbReference type="Proteomes" id="UP000817854">
    <property type="component" value="Unassembled WGS sequence"/>
</dbReference>
<evidence type="ECO:0000259" key="7">
    <source>
        <dbReference type="Pfam" id="PF00881"/>
    </source>
</evidence>
<protein>
    <submittedName>
        <fullName evidence="8">NAD(P)H-dependent oxidoreductase</fullName>
    </submittedName>
</protein>
<dbReference type="CDD" id="cd02149">
    <property type="entry name" value="NfsB-like"/>
    <property type="match status" value="1"/>
</dbReference>
<name>A0ABX0IM84_9FLAO</name>
<evidence type="ECO:0000256" key="5">
    <source>
        <dbReference type="ARBA" id="ARBA00022857"/>
    </source>
</evidence>